<name>A0A0S2ZQB1_9FUSO</name>
<dbReference type="Proteomes" id="UP000063275">
    <property type="component" value="Chromosome"/>
</dbReference>
<dbReference type="RefSeq" id="WP_029494072.1">
    <property type="nucleotide sequence ID" value="NZ_ATKF01000118.1"/>
</dbReference>
<dbReference type="EMBL" id="CP013331">
    <property type="protein sequence ID" value="ALQ41178.1"/>
    <property type="molecule type" value="Genomic_DNA"/>
</dbReference>
<dbReference type="AlphaFoldDB" id="A0A0S2ZQB1"/>
<evidence type="ECO:0000313" key="1">
    <source>
        <dbReference type="EMBL" id="ALQ41178.1"/>
    </source>
</evidence>
<sequence>MLKKFSEAQEKGYNYMLFIELGYLTSKNDLSTFQVKAVTIEGYFETIKQIYDYIDNINFEETKEKDGKYECEVSNIYDVSRKIYFIKNEGLTFTEVDDTDIVDRIVNKGPKEIVGKSKEFLEARL</sequence>
<organism evidence="1">
    <name type="scientific">Fusobacterium hwasookii ChDC F174</name>
    <dbReference type="NCBI Taxonomy" id="1307442"/>
    <lineage>
        <taxon>Bacteria</taxon>
        <taxon>Fusobacteriati</taxon>
        <taxon>Fusobacteriota</taxon>
        <taxon>Fusobacteriia</taxon>
        <taxon>Fusobacteriales</taxon>
        <taxon>Fusobacteriaceae</taxon>
        <taxon>Fusobacterium</taxon>
    </lineage>
</organism>
<protein>
    <submittedName>
        <fullName evidence="1">Uncharacterized protein</fullName>
    </submittedName>
</protein>
<evidence type="ECO:0000313" key="2">
    <source>
        <dbReference type="Proteomes" id="UP000063275"/>
    </source>
</evidence>
<dbReference type="KEGG" id="fhw:RN87_09835"/>
<proteinExistence type="predicted"/>
<reference evidence="1 2" key="1">
    <citation type="submission" date="2015-11" db="EMBL/GenBank/DDBJ databases">
        <authorList>
            <person name="Zhang Y."/>
            <person name="Guo Z."/>
        </authorList>
    </citation>
    <scope>NUCLEOTIDE SEQUENCE [LARGE SCALE GENOMIC DNA]</scope>
    <source>
        <strain evidence="1 2">ChDC F174</strain>
    </source>
</reference>
<accession>A0A0S2ZQB1</accession>
<dbReference type="OrthoDB" id="88024at2"/>
<gene>
    <name evidence="1" type="ORF">RN87_09835</name>
</gene>